<gene>
    <name evidence="2" type="ORF">SAMN05216267_103379</name>
    <name evidence="3" type="ORF">SAMN05216267_106821</name>
</gene>
<reference evidence="3 4" key="1">
    <citation type="submission" date="2016-10" db="EMBL/GenBank/DDBJ databases">
        <authorList>
            <person name="de Groot N.N."/>
        </authorList>
    </citation>
    <scope>NUCLEOTIDE SEQUENCE [LARGE SCALE GENOMIC DNA]</scope>
    <source>
        <strain evidence="3 4">CGMCC 4.2026</strain>
    </source>
</reference>
<keyword evidence="1" id="KW-0812">Transmembrane</keyword>
<dbReference type="EMBL" id="FODD01000033">
    <property type="protein sequence ID" value="SEO63239.1"/>
    <property type="molecule type" value="Genomic_DNA"/>
</dbReference>
<evidence type="ECO:0000313" key="4">
    <source>
        <dbReference type="Proteomes" id="UP000181951"/>
    </source>
</evidence>
<keyword evidence="4" id="KW-1185">Reference proteome</keyword>
<evidence type="ECO:0000256" key="1">
    <source>
        <dbReference type="SAM" id="Phobius"/>
    </source>
</evidence>
<name>A0A1H8UCW2_9ACTN</name>
<accession>A0A1H8UCW2</accession>
<keyword evidence="1" id="KW-0472">Membrane</keyword>
<proteinExistence type="predicted"/>
<evidence type="ECO:0000313" key="2">
    <source>
        <dbReference type="EMBL" id="SEO63239.1"/>
    </source>
</evidence>
<organism evidence="3 4">
    <name type="scientific">Actinacidiphila rubida</name>
    <dbReference type="NCBI Taxonomy" id="310780"/>
    <lineage>
        <taxon>Bacteria</taxon>
        <taxon>Bacillati</taxon>
        <taxon>Actinomycetota</taxon>
        <taxon>Actinomycetes</taxon>
        <taxon>Kitasatosporales</taxon>
        <taxon>Streptomycetaceae</taxon>
        <taxon>Actinacidiphila</taxon>
    </lineage>
</organism>
<sequence>MTAEREDAMDDVSAAHDAAAGPRLEAELTAVMAEFAGCEQPPHFDPVAIARAAGAWRRSRFALAVGAVVAAAASTAVIVLGTGGGHRDRPLPPATLAPTRPVVPSAPIGADAVVRGLFPAATMYQHPSVRGQVDLTTVRALFSDSAAFTRVWGDGGLGVTCGERADGVLAADPGNVLFYRGTTLLDRQASLALDPVTGRITAISCTARGGEPGDPAVAGHYGHPAGGGKGGTDCGRPAPVTWLADEPASGTVVHGWTVTLDGAAPFQLTVDDVTGGVSAVCS</sequence>
<dbReference type="EMBL" id="FODD01000068">
    <property type="protein sequence ID" value="SEP00478.1"/>
    <property type="molecule type" value="Genomic_DNA"/>
</dbReference>
<dbReference type="STRING" id="310780.SAMN05216267_103379"/>
<dbReference type="AlphaFoldDB" id="A0A1H8UCW2"/>
<protein>
    <submittedName>
        <fullName evidence="3">Uncharacterized protein</fullName>
    </submittedName>
</protein>
<dbReference type="Proteomes" id="UP000181951">
    <property type="component" value="Unassembled WGS sequence"/>
</dbReference>
<dbReference type="OrthoDB" id="4337590at2"/>
<evidence type="ECO:0000313" key="3">
    <source>
        <dbReference type="EMBL" id="SEP00478.1"/>
    </source>
</evidence>
<keyword evidence="1" id="KW-1133">Transmembrane helix</keyword>
<feature type="transmembrane region" description="Helical" evidence="1">
    <location>
        <begin position="61"/>
        <end position="81"/>
    </location>
</feature>
<dbReference type="RefSeq" id="WP_069463612.1">
    <property type="nucleotide sequence ID" value="NZ_FODD01000033.1"/>
</dbReference>